<dbReference type="Proteomes" id="UP000219023">
    <property type="component" value="Unassembled WGS sequence"/>
</dbReference>
<protein>
    <submittedName>
        <fullName evidence="1">Uncharacterized protein</fullName>
    </submittedName>
</protein>
<gene>
    <name evidence="1" type="ORF">SAMN05421509_108110</name>
</gene>
<accession>A0A285VSS4</accession>
<organism evidence="1 2">
    <name type="scientific">Chromohalobacter canadensis</name>
    <dbReference type="NCBI Taxonomy" id="141389"/>
    <lineage>
        <taxon>Bacteria</taxon>
        <taxon>Pseudomonadati</taxon>
        <taxon>Pseudomonadota</taxon>
        <taxon>Gammaproteobacteria</taxon>
        <taxon>Oceanospirillales</taxon>
        <taxon>Halomonadaceae</taxon>
        <taxon>Chromohalobacter</taxon>
    </lineage>
</organism>
<name>A0A285VSS4_9GAMM</name>
<proteinExistence type="predicted"/>
<evidence type="ECO:0000313" key="1">
    <source>
        <dbReference type="EMBL" id="SOC57109.1"/>
    </source>
</evidence>
<reference evidence="1 2" key="1">
    <citation type="submission" date="2017-08" db="EMBL/GenBank/DDBJ databases">
        <authorList>
            <person name="de Groot N.N."/>
        </authorList>
    </citation>
    <scope>NUCLEOTIDE SEQUENCE [LARGE SCALE GENOMIC DNA]</scope>
    <source>
        <strain evidence="1 2">USBA 855</strain>
    </source>
</reference>
<evidence type="ECO:0000313" key="2">
    <source>
        <dbReference type="Proteomes" id="UP000219023"/>
    </source>
</evidence>
<sequence>MIQSSLKYKVYTVIYHFKKNLKNQSSYTR</sequence>
<dbReference type="AlphaFoldDB" id="A0A285VSS4"/>
<dbReference type="EMBL" id="OBQJ01000008">
    <property type="protein sequence ID" value="SOC57109.1"/>
    <property type="molecule type" value="Genomic_DNA"/>
</dbReference>